<name>A0ABN8BGT5_CHISP</name>
<dbReference type="SMART" id="SM00700">
    <property type="entry name" value="JHBP"/>
    <property type="match status" value="1"/>
</dbReference>
<dbReference type="EMBL" id="OU963898">
    <property type="protein sequence ID" value="CAH0406179.1"/>
    <property type="molecule type" value="Genomic_DNA"/>
</dbReference>
<protein>
    <submittedName>
        <fullName evidence="2">Uncharacterized protein</fullName>
    </submittedName>
</protein>
<dbReference type="Pfam" id="PF06585">
    <property type="entry name" value="JHBP"/>
    <property type="match status" value="1"/>
</dbReference>
<dbReference type="InterPro" id="IPR038606">
    <property type="entry name" value="To_sf"/>
</dbReference>
<dbReference type="PANTHER" id="PTHR11008">
    <property type="entry name" value="PROTEIN TAKEOUT-LIKE PROTEIN"/>
    <property type="match status" value="1"/>
</dbReference>
<dbReference type="Gene3D" id="3.15.10.30">
    <property type="entry name" value="Haemolymph juvenile hormone binding protein"/>
    <property type="match status" value="1"/>
</dbReference>
<dbReference type="Proteomes" id="UP001153292">
    <property type="component" value="Chromosome 5"/>
</dbReference>
<accession>A0ABN8BGT5</accession>
<organism evidence="2 3">
    <name type="scientific">Chilo suppressalis</name>
    <name type="common">Asiatic rice borer moth</name>
    <dbReference type="NCBI Taxonomy" id="168631"/>
    <lineage>
        <taxon>Eukaryota</taxon>
        <taxon>Metazoa</taxon>
        <taxon>Ecdysozoa</taxon>
        <taxon>Arthropoda</taxon>
        <taxon>Hexapoda</taxon>
        <taxon>Insecta</taxon>
        <taxon>Pterygota</taxon>
        <taxon>Neoptera</taxon>
        <taxon>Endopterygota</taxon>
        <taxon>Lepidoptera</taxon>
        <taxon>Glossata</taxon>
        <taxon>Ditrysia</taxon>
        <taxon>Pyraloidea</taxon>
        <taxon>Crambidae</taxon>
        <taxon>Crambinae</taxon>
        <taxon>Chilo</taxon>
    </lineage>
</organism>
<sequence>MKVLGFVLAALLASVAANSVADQRANERFVEGIVAGAIEDLSNQIKERGLDPFEATASYYQRLAVTDLVVIKAEVEDFLLVGLSDIRVNRVSYNILLSRVNFDISLHRIAASVASASADLTVFGFKIVGSTSGSLEINNVRAAGQARISIGLSGVSLRSITIDVTLGGINSNLEVNALGRDLSESVNKLAGTIIPEVFDENRPDINRVLEHYILEMANSS</sequence>
<reference evidence="2" key="1">
    <citation type="submission" date="2021-12" db="EMBL/GenBank/DDBJ databases">
        <authorList>
            <person name="King R."/>
        </authorList>
    </citation>
    <scope>NUCLEOTIDE SEQUENCE</scope>
</reference>
<feature type="signal peptide" evidence="1">
    <location>
        <begin position="1"/>
        <end position="17"/>
    </location>
</feature>
<keyword evidence="1" id="KW-0732">Signal</keyword>
<dbReference type="InterPro" id="IPR010562">
    <property type="entry name" value="Haemolymph_juvenile_hormone-bd"/>
</dbReference>
<dbReference type="PANTHER" id="PTHR11008:SF9">
    <property type="entry name" value="PROTEIN TAKEOUT-LIKE PROTEIN"/>
    <property type="match status" value="1"/>
</dbReference>
<proteinExistence type="predicted"/>
<gene>
    <name evidence="2" type="ORF">CHILSU_LOCUS9552</name>
</gene>
<feature type="chain" id="PRO_5046182917" evidence="1">
    <location>
        <begin position="18"/>
        <end position="220"/>
    </location>
</feature>
<evidence type="ECO:0000256" key="1">
    <source>
        <dbReference type="SAM" id="SignalP"/>
    </source>
</evidence>
<evidence type="ECO:0000313" key="3">
    <source>
        <dbReference type="Proteomes" id="UP001153292"/>
    </source>
</evidence>
<evidence type="ECO:0000313" key="2">
    <source>
        <dbReference type="EMBL" id="CAH0406179.1"/>
    </source>
</evidence>
<keyword evidence="3" id="KW-1185">Reference proteome</keyword>